<dbReference type="InterPro" id="IPR009057">
    <property type="entry name" value="Homeodomain-like_sf"/>
</dbReference>
<evidence type="ECO:0000313" key="1">
    <source>
        <dbReference type="EMBL" id="NOU70186.1"/>
    </source>
</evidence>
<reference evidence="1 2" key="1">
    <citation type="submission" date="2019-10" db="EMBL/GenBank/DDBJ databases">
        <title>Description of Paenibacillus terrestris sp. nov.</title>
        <authorList>
            <person name="Carlier A."/>
            <person name="Qi S."/>
        </authorList>
    </citation>
    <scope>NUCLEOTIDE SEQUENCE [LARGE SCALE GENOMIC DNA]</scope>
    <source>
        <strain evidence="1 2">LMG 31458</strain>
    </source>
</reference>
<dbReference type="InterPro" id="IPR002514">
    <property type="entry name" value="Transposase_8"/>
</dbReference>
<name>A0ABX1XQD3_9BACL</name>
<dbReference type="Pfam" id="PF01527">
    <property type="entry name" value="HTH_Tnp_1"/>
    <property type="match status" value="1"/>
</dbReference>
<dbReference type="Proteomes" id="UP000616779">
    <property type="component" value="Unassembled WGS sequence"/>
</dbReference>
<comment type="caution">
    <text evidence="1">The sequence shown here is derived from an EMBL/GenBank/DDBJ whole genome shotgun (WGS) entry which is preliminary data.</text>
</comment>
<organism evidence="1 2">
    <name type="scientific">Paenibacillus phytorum</name>
    <dbReference type="NCBI Taxonomy" id="2654977"/>
    <lineage>
        <taxon>Bacteria</taxon>
        <taxon>Bacillati</taxon>
        <taxon>Bacillota</taxon>
        <taxon>Bacilli</taxon>
        <taxon>Bacillales</taxon>
        <taxon>Paenibacillaceae</taxon>
        <taxon>Paenibacillus</taxon>
    </lineage>
</organism>
<protein>
    <submittedName>
        <fullName evidence="1">Transposase</fullName>
    </submittedName>
</protein>
<dbReference type="SUPFAM" id="SSF46689">
    <property type="entry name" value="Homeodomain-like"/>
    <property type="match status" value="1"/>
</dbReference>
<accession>A0ABX1XQD3</accession>
<dbReference type="Gene3D" id="1.10.10.60">
    <property type="entry name" value="Homeodomain-like"/>
    <property type="match status" value="1"/>
</dbReference>
<gene>
    <name evidence="1" type="ORF">GC098_01820</name>
</gene>
<keyword evidence="2" id="KW-1185">Reference proteome</keyword>
<evidence type="ECO:0000313" key="2">
    <source>
        <dbReference type="Proteomes" id="UP000616779"/>
    </source>
</evidence>
<proteinExistence type="predicted"/>
<dbReference type="EMBL" id="WHOA01000008">
    <property type="protein sequence ID" value="NOU70186.1"/>
    <property type="molecule type" value="Genomic_DNA"/>
</dbReference>
<sequence>MAWFNRSRHLIRSQQNPVCHPKLFSRHKLRNDLYNKYINSRSRCGKGNQRESYDEEFKRKTVEHMETENKRPTEIARELNILKSTLSRWIKQYGSDAVESQTQVFVDYERLKKLEQLNLELLEENEILKKAKHFFTKDPR</sequence>